<reference evidence="7" key="1">
    <citation type="submission" date="2025-08" db="UniProtKB">
        <authorList>
            <consortium name="RefSeq"/>
        </authorList>
    </citation>
    <scope>IDENTIFICATION</scope>
    <source>
        <tissue evidence="7">Leaves</tissue>
    </source>
</reference>
<dbReference type="GO" id="GO:0005737">
    <property type="term" value="C:cytoplasm"/>
    <property type="evidence" value="ECO:0000318"/>
    <property type="project" value="GO_Central"/>
</dbReference>
<proteinExistence type="inferred from homology"/>
<keyword evidence="3 4" id="KW-0808">Transferase</keyword>
<dbReference type="GO" id="GO:0080043">
    <property type="term" value="F:quercetin 3-O-glucosyltransferase activity"/>
    <property type="evidence" value="ECO:0000318"/>
    <property type="project" value="GO_Central"/>
</dbReference>
<dbReference type="PANTHER" id="PTHR11926:SF1540">
    <property type="entry name" value="GLYCOSYLTRANSFERASE"/>
    <property type="match status" value="1"/>
</dbReference>
<dbReference type="SUPFAM" id="SSF53756">
    <property type="entry name" value="UDP-Glycosyltransferase/glycogen phosphorylase"/>
    <property type="match status" value="1"/>
</dbReference>
<evidence type="ECO:0000256" key="1">
    <source>
        <dbReference type="ARBA" id="ARBA00009995"/>
    </source>
</evidence>
<keyword evidence="2 4" id="KW-0328">Glycosyltransferase</keyword>
<dbReference type="AlphaFoldDB" id="A0A2I4G0M6"/>
<dbReference type="OrthoDB" id="5835829at2759"/>
<dbReference type="CDD" id="cd03784">
    <property type="entry name" value="GT1_Gtf-like"/>
    <property type="match status" value="1"/>
</dbReference>
<gene>
    <name evidence="7" type="primary">LOC109003662</name>
</gene>
<accession>A0A2I4G0M6</accession>
<dbReference type="Gene3D" id="3.40.50.2000">
    <property type="entry name" value="Glycogen Phosphorylase B"/>
    <property type="match status" value="2"/>
</dbReference>
<dbReference type="GO" id="GO:0080044">
    <property type="term" value="F:quercetin 7-O-glucosyltransferase activity"/>
    <property type="evidence" value="ECO:0000318"/>
    <property type="project" value="GO_Central"/>
</dbReference>
<dbReference type="RefSeq" id="XP_018837443.1">
    <property type="nucleotide sequence ID" value="XM_018981898.2"/>
</dbReference>
<dbReference type="PANTHER" id="PTHR11926">
    <property type="entry name" value="GLUCOSYL/GLUCURONOSYL TRANSFERASES"/>
    <property type="match status" value="1"/>
</dbReference>
<dbReference type="InterPro" id="IPR035595">
    <property type="entry name" value="UDP_glycos_trans_CS"/>
</dbReference>
<protein>
    <recommendedName>
        <fullName evidence="5">Glycosyltransferase</fullName>
        <ecNumber evidence="5">2.4.1.-</ecNumber>
    </recommendedName>
</protein>
<dbReference type="GO" id="GO:0032787">
    <property type="term" value="P:monocarboxylic acid metabolic process"/>
    <property type="evidence" value="ECO:0007669"/>
    <property type="project" value="UniProtKB-ARBA"/>
</dbReference>
<evidence type="ECO:0000256" key="3">
    <source>
        <dbReference type="ARBA" id="ARBA00022679"/>
    </source>
</evidence>
<dbReference type="EC" id="2.4.1.-" evidence="5"/>
<sequence>MEEESSACRAHCLILAYPTQGHINPMVEFSKRLKHRGVEVTLVTTYFISKDIQKEVSSIALETISDGYDEGGIARAENVQVYLERFSQVGSQTLTELLEKLSISGCPVDCIVYDAFLPWALDVAKKFGLFGAAFFTQSCAVDITYYHVHKGELKLPLSEPEILQLPGLPPLEPQDLPSFIYKLGSYPGCLEMFVGQFSNVEKADSILCNTIYELEQEAVDWMSKIWPMRTVGPTIPSMFLDKRLEDDKDYGFSIFKPNTDACLKWLNDRPKGSVVYVSFGSLAALEAEQMQELAWGLRMSNSYFLWVVRASEEAKLPKNFVEETSEKGFVVHWCPQLEVLEHEAVGCFVTHCGWNSTLEALSLGVPMVAMPQWTDQSTNAKFIMDFWKMGLKAPVDEKGLVRREAAEHCIREIMEGERGKEIKKNAFKWRKLAKEAVDIGGSSDKNIEEFVAILVRS</sequence>
<dbReference type="GeneID" id="109003662"/>
<dbReference type="InterPro" id="IPR002213">
    <property type="entry name" value="UDP_glucos_trans"/>
</dbReference>
<dbReference type="FunCoup" id="A0A2I4G0M6">
    <property type="interactions" value="112"/>
</dbReference>
<organism evidence="6 7">
    <name type="scientific">Juglans regia</name>
    <name type="common">English walnut</name>
    <dbReference type="NCBI Taxonomy" id="51240"/>
    <lineage>
        <taxon>Eukaryota</taxon>
        <taxon>Viridiplantae</taxon>
        <taxon>Streptophyta</taxon>
        <taxon>Embryophyta</taxon>
        <taxon>Tracheophyta</taxon>
        <taxon>Spermatophyta</taxon>
        <taxon>Magnoliopsida</taxon>
        <taxon>eudicotyledons</taxon>
        <taxon>Gunneridae</taxon>
        <taxon>Pentapetalae</taxon>
        <taxon>rosids</taxon>
        <taxon>fabids</taxon>
        <taxon>Fagales</taxon>
        <taxon>Juglandaceae</taxon>
        <taxon>Juglans</taxon>
    </lineage>
</organism>
<evidence type="ECO:0000256" key="4">
    <source>
        <dbReference type="RuleBase" id="RU003718"/>
    </source>
</evidence>
<evidence type="ECO:0000313" key="6">
    <source>
        <dbReference type="Proteomes" id="UP000235220"/>
    </source>
</evidence>
<dbReference type="FunFam" id="3.40.50.2000:FF:000057">
    <property type="entry name" value="Glycosyltransferase"/>
    <property type="match status" value="1"/>
</dbReference>
<dbReference type="Proteomes" id="UP000235220">
    <property type="component" value="Chromosome 14"/>
</dbReference>
<dbReference type="Gramene" id="Jr14_06800_p1">
    <property type="protein sequence ID" value="cds.Jr14_06800_p1"/>
    <property type="gene ID" value="Jr14_06800"/>
</dbReference>
<evidence type="ECO:0000313" key="7">
    <source>
        <dbReference type="RefSeq" id="XP_018837443.1"/>
    </source>
</evidence>
<keyword evidence="6" id="KW-1185">Reference proteome</keyword>
<dbReference type="Pfam" id="PF00201">
    <property type="entry name" value="UDPGT"/>
    <property type="match status" value="1"/>
</dbReference>
<comment type="similarity">
    <text evidence="1 4">Belongs to the UDP-glycosyltransferase family.</text>
</comment>
<dbReference type="KEGG" id="jre:109003662"/>
<dbReference type="PROSITE" id="PS00375">
    <property type="entry name" value="UDPGT"/>
    <property type="match status" value="1"/>
</dbReference>
<evidence type="ECO:0000256" key="2">
    <source>
        <dbReference type="ARBA" id="ARBA00022676"/>
    </source>
</evidence>
<dbReference type="FunFam" id="3.40.50.2000:FF:000019">
    <property type="entry name" value="Glycosyltransferase"/>
    <property type="match status" value="1"/>
</dbReference>
<name>A0A2I4G0M6_JUGRE</name>
<evidence type="ECO:0000256" key="5">
    <source>
        <dbReference type="RuleBase" id="RU362057"/>
    </source>
</evidence>